<dbReference type="Proteomes" id="UP001174136">
    <property type="component" value="Unassembled WGS sequence"/>
</dbReference>
<evidence type="ECO:0000313" key="3">
    <source>
        <dbReference type="Proteomes" id="UP001174136"/>
    </source>
</evidence>
<dbReference type="Pfam" id="PF00622">
    <property type="entry name" value="SPRY"/>
    <property type="match status" value="1"/>
</dbReference>
<comment type="caution">
    <text evidence="2">The sequence shown here is derived from an EMBL/GenBank/DDBJ whole genome shotgun (WGS) entry which is preliminary data.</text>
</comment>
<dbReference type="InterPro" id="IPR003879">
    <property type="entry name" value="Butyrophylin_SPRY"/>
</dbReference>
<reference evidence="2" key="1">
    <citation type="journal article" date="2023" name="Front. Mar. Sci.">
        <title>A new Merluccius polli reference genome to investigate the effects of global change in West African waters.</title>
        <authorList>
            <person name="Mateo J.L."/>
            <person name="Blanco-Fernandez C."/>
            <person name="Garcia-Vazquez E."/>
            <person name="Machado-Schiaffino G."/>
        </authorList>
    </citation>
    <scope>NUCLEOTIDE SEQUENCE</scope>
    <source>
        <strain evidence="2">C29</strain>
        <tissue evidence="2">Fin</tissue>
    </source>
</reference>
<evidence type="ECO:0000259" key="1">
    <source>
        <dbReference type="PROSITE" id="PS50188"/>
    </source>
</evidence>
<keyword evidence="3" id="KW-1185">Reference proteome</keyword>
<dbReference type="AlphaFoldDB" id="A0AA47MPQ4"/>
<protein>
    <submittedName>
        <fullName evidence="2">Pyrin</fullName>
    </submittedName>
</protein>
<proteinExistence type="predicted"/>
<dbReference type="InterPro" id="IPR013320">
    <property type="entry name" value="ConA-like_dom_sf"/>
</dbReference>
<dbReference type="InterPro" id="IPR050143">
    <property type="entry name" value="TRIM/RBCC"/>
</dbReference>
<dbReference type="EMBL" id="JAOPHQ010003185">
    <property type="protein sequence ID" value="KAK0143935.1"/>
    <property type="molecule type" value="Genomic_DNA"/>
</dbReference>
<organism evidence="2 3">
    <name type="scientific">Merluccius polli</name>
    <name type="common">Benguela hake</name>
    <name type="synonym">Merluccius cadenati</name>
    <dbReference type="NCBI Taxonomy" id="89951"/>
    <lineage>
        <taxon>Eukaryota</taxon>
        <taxon>Metazoa</taxon>
        <taxon>Chordata</taxon>
        <taxon>Craniata</taxon>
        <taxon>Vertebrata</taxon>
        <taxon>Euteleostomi</taxon>
        <taxon>Actinopterygii</taxon>
        <taxon>Neopterygii</taxon>
        <taxon>Teleostei</taxon>
        <taxon>Neoteleostei</taxon>
        <taxon>Acanthomorphata</taxon>
        <taxon>Zeiogadaria</taxon>
        <taxon>Gadariae</taxon>
        <taxon>Gadiformes</taxon>
        <taxon>Gadoidei</taxon>
        <taxon>Merlucciidae</taxon>
        <taxon>Merluccius</taxon>
    </lineage>
</organism>
<dbReference type="SUPFAM" id="SSF49899">
    <property type="entry name" value="Concanavalin A-like lectins/glucanases"/>
    <property type="match status" value="1"/>
</dbReference>
<dbReference type="PROSITE" id="PS50188">
    <property type="entry name" value="B302_SPRY"/>
    <property type="match status" value="1"/>
</dbReference>
<dbReference type="SMART" id="SM00449">
    <property type="entry name" value="SPRY"/>
    <property type="match status" value="1"/>
</dbReference>
<name>A0AA47MPQ4_MERPO</name>
<feature type="domain" description="B30.2/SPRY" evidence="1">
    <location>
        <begin position="1"/>
        <end position="138"/>
    </location>
</feature>
<sequence>MAANNILGAALNAPLCVMEATPPAQRHPAETSVARESINRKGNITLTPEKGFWTITFSNDKLVFRDTLNTRLPLRAELQRVGVFVDYDEGLVSFYDVEARVHMYSASGCTFSEPLYPILCPCLHNSGKNSAPLIISPFMGTGTVTRVLYGRAELPWVGLEFPWVGLSSSGWDLISPGWDLSSPGWD</sequence>
<dbReference type="InterPro" id="IPR001870">
    <property type="entry name" value="B30.2/SPRY"/>
</dbReference>
<dbReference type="PANTHER" id="PTHR24103">
    <property type="entry name" value="E3 UBIQUITIN-PROTEIN LIGASE TRIM"/>
    <property type="match status" value="1"/>
</dbReference>
<dbReference type="Gene3D" id="2.60.120.920">
    <property type="match status" value="1"/>
</dbReference>
<accession>A0AA47MPQ4</accession>
<dbReference type="InterPro" id="IPR043136">
    <property type="entry name" value="B30.2/SPRY_sf"/>
</dbReference>
<dbReference type="PRINTS" id="PR01407">
    <property type="entry name" value="BUTYPHLNCDUF"/>
</dbReference>
<gene>
    <name evidence="2" type="primary">MEFV_0</name>
    <name evidence="2" type="ORF">N1851_017736</name>
</gene>
<evidence type="ECO:0000313" key="2">
    <source>
        <dbReference type="EMBL" id="KAK0143935.1"/>
    </source>
</evidence>
<dbReference type="InterPro" id="IPR003877">
    <property type="entry name" value="SPRY_dom"/>
</dbReference>